<evidence type="ECO:0000256" key="1">
    <source>
        <dbReference type="SAM" id="MobiDB-lite"/>
    </source>
</evidence>
<feature type="compositionally biased region" description="Low complexity" evidence="1">
    <location>
        <begin position="47"/>
        <end position="62"/>
    </location>
</feature>
<comment type="caution">
    <text evidence="2">The sequence shown here is derived from an EMBL/GenBank/DDBJ whole genome shotgun (WGS) entry which is preliminary data.</text>
</comment>
<feature type="compositionally biased region" description="Basic and acidic residues" evidence="1">
    <location>
        <begin position="73"/>
        <end position="88"/>
    </location>
</feature>
<feature type="region of interest" description="Disordered" evidence="1">
    <location>
        <begin position="32"/>
        <end position="103"/>
    </location>
</feature>
<proteinExistence type="predicted"/>
<name>A0A8T0V9Y5_PANVG</name>
<evidence type="ECO:0000313" key="2">
    <source>
        <dbReference type="EMBL" id="KAG2633212.1"/>
    </source>
</evidence>
<gene>
    <name evidence="2" type="ORF">PVAP13_2NG301106</name>
</gene>
<organism evidence="2 3">
    <name type="scientific">Panicum virgatum</name>
    <name type="common">Blackwell switchgrass</name>
    <dbReference type="NCBI Taxonomy" id="38727"/>
    <lineage>
        <taxon>Eukaryota</taxon>
        <taxon>Viridiplantae</taxon>
        <taxon>Streptophyta</taxon>
        <taxon>Embryophyta</taxon>
        <taxon>Tracheophyta</taxon>
        <taxon>Spermatophyta</taxon>
        <taxon>Magnoliopsida</taxon>
        <taxon>Liliopsida</taxon>
        <taxon>Poales</taxon>
        <taxon>Poaceae</taxon>
        <taxon>PACMAD clade</taxon>
        <taxon>Panicoideae</taxon>
        <taxon>Panicodae</taxon>
        <taxon>Paniceae</taxon>
        <taxon>Panicinae</taxon>
        <taxon>Panicum</taxon>
        <taxon>Panicum sect. Hiantes</taxon>
    </lineage>
</organism>
<dbReference type="Proteomes" id="UP000823388">
    <property type="component" value="Chromosome 2N"/>
</dbReference>
<sequence length="103" mass="10404">MARWLAHGTGGCTRRGGEVLCGAILPPCMTRQPASRGRGAAMPSFLPARRGGPHGPAAMPGAKLSCDGGMAVRSRDNGAARGASRWERSGAVMGAERSGDSGA</sequence>
<evidence type="ECO:0000313" key="3">
    <source>
        <dbReference type="Proteomes" id="UP000823388"/>
    </source>
</evidence>
<keyword evidence="3" id="KW-1185">Reference proteome</keyword>
<dbReference type="EMBL" id="CM029040">
    <property type="protein sequence ID" value="KAG2633212.1"/>
    <property type="molecule type" value="Genomic_DNA"/>
</dbReference>
<dbReference type="AlphaFoldDB" id="A0A8T0V9Y5"/>
<accession>A0A8T0V9Y5</accession>
<protein>
    <submittedName>
        <fullName evidence="2">Uncharacterized protein</fullName>
    </submittedName>
</protein>
<reference evidence="2" key="1">
    <citation type="submission" date="2020-05" db="EMBL/GenBank/DDBJ databases">
        <title>WGS assembly of Panicum virgatum.</title>
        <authorList>
            <person name="Lovell J.T."/>
            <person name="Jenkins J."/>
            <person name="Shu S."/>
            <person name="Juenger T.E."/>
            <person name="Schmutz J."/>
        </authorList>
    </citation>
    <scope>NUCLEOTIDE SEQUENCE</scope>
    <source>
        <strain evidence="2">AP13</strain>
    </source>
</reference>